<dbReference type="Proteomes" id="UP001328107">
    <property type="component" value="Unassembled WGS sequence"/>
</dbReference>
<sequence length="181" mass="20602">SPKTPFRASVARNSDLYSTDTPGVHRHRISMMDTEEEEEWADNQDSQLWRGDVTTEEDENEGVARDDSQLSIVGEEEADERILAPRKIIVPSNSPGVRRSTRNRMKPVRGWLGEQAQYANSPTTGERRLVGVNQVVIKDKLFVKTGTADIQKAVEAKKKTAKQRTIANKKRKQQRRVMEEE</sequence>
<dbReference type="PANTHER" id="PTHR48134:SF2">
    <property type="entry name" value="OS04G0609100 PROTEIN"/>
    <property type="match status" value="1"/>
</dbReference>
<feature type="non-terminal residue" evidence="2">
    <location>
        <position position="1"/>
    </location>
</feature>
<comment type="caution">
    <text evidence="2">The sequence shown here is derived from an EMBL/GenBank/DDBJ whole genome shotgun (WGS) entry which is preliminary data.</text>
</comment>
<feature type="compositionally biased region" description="Acidic residues" evidence="1">
    <location>
        <begin position="33"/>
        <end position="42"/>
    </location>
</feature>
<accession>A0AAN5IEG1</accession>
<protein>
    <submittedName>
        <fullName evidence="2">Uncharacterized protein</fullName>
    </submittedName>
</protein>
<feature type="region of interest" description="Disordered" evidence="1">
    <location>
        <begin position="155"/>
        <end position="181"/>
    </location>
</feature>
<keyword evidence="3" id="KW-1185">Reference proteome</keyword>
<feature type="non-terminal residue" evidence="2">
    <location>
        <position position="181"/>
    </location>
</feature>
<evidence type="ECO:0000313" key="2">
    <source>
        <dbReference type="EMBL" id="GMR59521.1"/>
    </source>
</evidence>
<feature type="region of interest" description="Disordered" evidence="1">
    <location>
        <begin position="1"/>
        <end position="77"/>
    </location>
</feature>
<evidence type="ECO:0000313" key="3">
    <source>
        <dbReference type="Proteomes" id="UP001328107"/>
    </source>
</evidence>
<dbReference type="AlphaFoldDB" id="A0AAN5IEG1"/>
<gene>
    <name evidence="2" type="ORF">PMAYCL1PPCAC_29716</name>
</gene>
<reference evidence="3" key="1">
    <citation type="submission" date="2022-10" db="EMBL/GenBank/DDBJ databases">
        <title>Genome assembly of Pristionchus species.</title>
        <authorList>
            <person name="Yoshida K."/>
            <person name="Sommer R.J."/>
        </authorList>
    </citation>
    <scope>NUCLEOTIDE SEQUENCE [LARGE SCALE GENOMIC DNA]</scope>
    <source>
        <strain evidence="3">RS5460</strain>
    </source>
</reference>
<name>A0AAN5IEG1_9BILA</name>
<feature type="compositionally biased region" description="Polar residues" evidence="1">
    <location>
        <begin position="11"/>
        <end position="21"/>
    </location>
</feature>
<dbReference type="EMBL" id="BTRK01000006">
    <property type="protein sequence ID" value="GMR59521.1"/>
    <property type="molecule type" value="Genomic_DNA"/>
</dbReference>
<dbReference type="PANTHER" id="PTHR48134">
    <property type="entry name" value="GLYCOPROTEIN 96-92-RELATED-RELATED"/>
    <property type="match status" value="1"/>
</dbReference>
<organism evidence="2 3">
    <name type="scientific">Pristionchus mayeri</name>
    <dbReference type="NCBI Taxonomy" id="1317129"/>
    <lineage>
        <taxon>Eukaryota</taxon>
        <taxon>Metazoa</taxon>
        <taxon>Ecdysozoa</taxon>
        <taxon>Nematoda</taxon>
        <taxon>Chromadorea</taxon>
        <taxon>Rhabditida</taxon>
        <taxon>Rhabditina</taxon>
        <taxon>Diplogasteromorpha</taxon>
        <taxon>Diplogasteroidea</taxon>
        <taxon>Neodiplogasteridae</taxon>
        <taxon>Pristionchus</taxon>
    </lineage>
</organism>
<feature type="compositionally biased region" description="Basic residues" evidence="1">
    <location>
        <begin position="159"/>
        <end position="175"/>
    </location>
</feature>
<proteinExistence type="predicted"/>
<evidence type="ECO:0000256" key="1">
    <source>
        <dbReference type="SAM" id="MobiDB-lite"/>
    </source>
</evidence>